<dbReference type="SUPFAM" id="SSF52949">
    <property type="entry name" value="Macro domain-like"/>
    <property type="match status" value="1"/>
</dbReference>
<name>A0A1V0SC51_9VIRU</name>
<dbReference type="InterPro" id="IPR050892">
    <property type="entry name" value="ADP-ribose_metab_enzymes"/>
</dbReference>
<dbReference type="InterPro" id="IPR002589">
    <property type="entry name" value="Macro_dom"/>
</dbReference>
<gene>
    <name evidence="2" type="ORF">Catovirus_2_249</name>
</gene>
<reference evidence="2" key="1">
    <citation type="journal article" date="2017" name="Science">
        <title>Giant viruses with an expanded complement of translation system components.</title>
        <authorList>
            <person name="Schulz F."/>
            <person name="Yutin N."/>
            <person name="Ivanova N.N."/>
            <person name="Ortega D.R."/>
            <person name="Lee T.K."/>
            <person name="Vierheilig J."/>
            <person name="Daims H."/>
            <person name="Horn M."/>
            <person name="Wagner M."/>
            <person name="Jensen G.J."/>
            <person name="Kyrpides N.C."/>
            <person name="Koonin E.V."/>
            <person name="Woyke T."/>
        </authorList>
    </citation>
    <scope>NUCLEOTIDE SEQUENCE</scope>
    <source>
        <strain evidence="2">CTV1</strain>
    </source>
</reference>
<dbReference type="InterPro" id="IPR043472">
    <property type="entry name" value="Macro_dom-like"/>
</dbReference>
<dbReference type="GO" id="GO:0140291">
    <property type="term" value="P:peptidyl-glutamate ADP-deribosylation"/>
    <property type="evidence" value="ECO:0007669"/>
    <property type="project" value="TreeGrafter"/>
</dbReference>
<organism evidence="2">
    <name type="scientific">Catovirus CTV1</name>
    <dbReference type="NCBI Taxonomy" id="1977631"/>
    <lineage>
        <taxon>Viruses</taxon>
        <taxon>Varidnaviria</taxon>
        <taxon>Bamfordvirae</taxon>
        <taxon>Nucleocytoviricota</taxon>
        <taxon>Megaviricetes</taxon>
        <taxon>Imitervirales</taxon>
        <taxon>Mimiviridae</taxon>
        <taxon>Klosneuvirinae</taxon>
        <taxon>Catovirus</taxon>
    </lineage>
</organism>
<dbReference type="Gene3D" id="3.40.220.10">
    <property type="entry name" value="Leucine Aminopeptidase, subunit E, domain 1"/>
    <property type="match status" value="1"/>
</dbReference>
<evidence type="ECO:0000313" key="2">
    <source>
        <dbReference type="EMBL" id="ARF09300.1"/>
    </source>
</evidence>
<dbReference type="PROSITE" id="PS51154">
    <property type="entry name" value="MACRO"/>
    <property type="match status" value="1"/>
</dbReference>
<dbReference type="EMBL" id="KY684084">
    <property type="protein sequence ID" value="ARF09300.1"/>
    <property type="molecule type" value="Genomic_DNA"/>
</dbReference>
<dbReference type="PANTHER" id="PTHR12521:SF0">
    <property type="entry name" value="ADP-RIBOSE GLYCOHYDROLASE OARD1"/>
    <property type="match status" value="1"/>
</dbReference>
<dbReference type="SMART" id="SM00506">
    <property type="entry name" value="A1pp"/>
    <property type="match status" value="1"/>
</dbReference>
<dbReference type="CDD" id="cd02901">
    <property type="entry name" value="Macro_Poa1p-like"/>
    <property type="match status" value="1"/>
</dbReference>
<sequence>MSFIEESGDLFDLDNSWCLAHCVGSDFVMGKGLAVPFRKKYGNVEWLLNNSKGIGSALLLDKSKIERNVFYLVTKQSSKYSKPTYEDFNKSVMDMFNQISALGIKKLGLPRIGCGLDGLDWNVVKKFIIDNKPADLEIRVRYINQ</sequence>
<protein>
    <recommendedName>
        <fullName evidence="1">Macro domain-containing protein</fullName>
    </recommendedName>
</protein>
<proteinExistence type="predicted"/>
<feature type="domain" description="Macro" evidence="1">
    <location>
        <begin position="1"/>
        <end position="145"/>
    </location>
</feature>
<dbReference type="PANTHER" id="PTHR12521">
    <property type="entry name" value="PROTEIN C6ORF130"/>
    <property type="match status" value="1"/>
</dbReference>
<evidence type="ECO:0000259" key="1">
    <source>
        <dbReference type="PROSITE" id="PS51154"/>
    </source>
</evidence>
<accession>A0A1V0SC51</accession>